<protein>
    <submittedName>
        <fullName evidence="2">RNA-directed DNA polymerase, eukaryota, reverse transcriptase zinc-binding domain protein</fullName>
    </submittedName>
</protein>
<dbReference type="CDD" id="cd01650">
    <property type="entry name" value="RT_nLTR_like"/>
    <property type="match status" value="1"/>
</dbReference>
<evidence type="ECO:0000313" key="2">
    <source>
        <dbReference type="EMBL" id="GJU03986.1"/>
    </source>
</evidence>
<organism evidence="2 3">
    <name type="scientific">Tanacetum coccineum</name>
    <dbReference type="NCBI Taxonomy" id="301880"/>
    <lineage>
        <taxon>Eukaryota</taxon>
        <taxon>Viridiplantae</taxon>
        <taxon>Streptophyta</taxon>
        <taxon>Embryophyta</taxon>
        <taxon>Tracheophyta</taxon>
        <taxon>Spermatophyta</taxon>
        <taxon>Magnoliopsida</taxon>
        <taxon>eudicotyledons</taxon>
        <taxon>Gunneridae</taxon>
        <taxon>Pentapetalae</taxon>
        <taxon>asterids</taxon>
        <taxon>campanulids</taxon>
        <taxon>Asterales</taxon>
        <taxon>Asteraceae</taxon>
        <taxon>Asteroideae</taxon>
        <taxon>Anthemideae</taxon>
        <taxon>Anthemidinae</taxon>
        <taxon>Tanacetum</taxon>
    </lineage>
</organism>
<gene>
    <name evidence="2" type="ORF">Tco_1114324</name>
</gene>
<name>A0ABQ5IUR1_9ASTR</name>
<dbReference type="PROSITE" id="PS50878">
    <property type="entry name" value="RT_POL"/>
    <property type="match status" value="1"/>
</dbReference>
<dbReference type="Proteomes" id="UP001151760">
    <property type="component" value="Unassembled WGS sequence"/>
</dbReference>
<keyword evidence="2" id="KW-0808">Transferase</keyword>
<dbReference type="PANTHER" id="PTHR33116:SF84">
    <property type="entry name" value="RNA-DIRECTED DNA POLYMERASE"/>
    <property type="match status" value="1"/>
</dbReference>
<reference evidence="2" key="1">
    <citation type="journal article" date="2022" name="Int. J. Mol. Sci.">
        <title>Draft Genome of Tanacetum Coccineum: Genomic Comparison of Closely Related Tanacetum-Family Plants.</title>
        <authorList>
            <person name="Yamashiro T."/>
            <person name="Shiraishi A."/>
            <person name="Nakayama K."/>
            <person name="Satake H."/>
        </authorList>
    </citation>
    <scope>NUCLEOTIDE SEQUENCE</scope>
</reference>
<dbReference type="SUPFAM" id="SSF56672">
    <property type="entry name" value="DNA/RNA polymerases"/>
    <property type="match status" value="1"/>
</dbReference>
<dbReference type="EMBL" id="BQNB010021204">
    <property type="protein sequence ID" value="GJU03986.1"/>
    <property type="molecule type" value="Genomic_DNA"/>
</dbReference>
<accession>A0ABQ5IUR1</accession>
<keyword evidence="3" id="KW-1185">Reference proteome</keyword>
<keyword evidence="2" id="KW-0548">Nucleotidyltransferase</keyword>
<dbReference type="InterPro" id="IPR043502">
    <property type="entry name" value="DNA/RNA_pol_sf"/>
</dbReference>
<sequence length="496" mass="57176">MTAKPLDEMVIQHFFKKAWAVVGNDVCLAVKKIFKYGKLLKEINSTLITLIPKVHHPKLVTEFRPIACCNVLYKCISKVLTNRIKETLNKLVNLNQSAFIHGRNIQDNILLTQELLKNYNRKGGAKRCALKIDIAKAYDTVSWEFLRNALIKFGFHRRMVDWIYTCISSTTFSICVNGESNGYFKGGRGLRQGDPISPYLFTLVMEVFTLIMAKKVENSTEFKYHTGCKELKLTHLCFADDLLVICHGSVGSINVIKESIDEFSKVSGLEPNLNKIPLITKRLGREECKQLIDKVKNKVKDWKNKVLSYAGRMHLIDSILNSMQVYWASVFLLPKSTVKDIERVLKGFLWCQGDLSRGKAKIAWKTLCKPKCQGGFGFKELGMWNEVLLTRHIWNIAANKESLWVKWVHIVKLKGKNFWEVSSESNDSWMWKCLLGLREKAKHHIEYIVENGKRISVWYDKWNEMGALCQIIDSRNLYNARYDKKATVADMIHNNQ</sequence>
<feature type="domain" description="Reverse transcriptase" evidence="1">
    <location>
        <begin position="32"/>
        <end position="307"/>
    </location>
</feature>
<evidence type="ECO:0000259" key="1">
    <source>
        <dbReference type="PROSITE" id="PS50878"/>
    </source>
</evidence>
<dbReference type="InterPro" id="IPR000477">
    <property type="entry name" value="RT_dom"/>
</dbReference>
<evidence type="ECO:0000313" key="3">
    <source>
        <dbReference type="Proteomes" id="UP001151760"/>
    </source>
</evidence>
<proteinExistence type="predicted"/>
<dbReference type="GO" id="GO:0003964">
    <property type="term" value="F:RNA-directed DNA polymerase activity"/>
    <property type="evidence" value="ECO:0007669"/>
    <property type="project" value="UniProtKB-KW"/>
</dbReference>
<dbReference type="PANTHER" id="PTHR33116">
    <property type="entry name" value="REVERSE TRANSCRIPTASE ZINC-BINDING DOMAIN-CONTAINING PROTEIN-RELATED-RELATED"/>
    <property type="match status" value="1"/>
</dbReference>
<dbReference type="Pfam" id="PF00078">
    <property type="entry name" value="RVT_1"/>
    <property type="match status" value="1"/>
</dbReference>
<keyword evidence="2" id="KW-0695">RNA-directed DNA polymerase</keyword>
<comment type="caution">
    <text evidence="2">The sequence shown here is derived from an EMBL/GenBank/DDBJ whole genome shotgun (WGS) entry which is preliminary data.</text>
</comment>
<reference evidence="2" key="2">
    <citation type="submission" date="2022-01" db="EMBL/GenBank/DDBJ databases">
        <authorList>
            <person name="Yamashiro T."/>
            <person name="Shiraishi A."/>
            <person name="Satake H."/>
            <person name="Nakayama K."/>
        </authorList>
    </citation>
    <scope>NUCLEOTIDE SEQUENCE</scope>
</reference>